<reference evidence="1 2" key="1">
    <citation type="submission" date="2018-02" db="EMBL/GenBank/DDBJ databases">
        <title>FDA/CDC Antimicrobial Resistant Isolate Bank Genome Sequencing.</title>
        <authorList>
            <person name="Benahmed F.H."/>
            <person name="Lutgring J.D."/>
            <person name="Yoo B."/>
            <person name="Machado M."/>
            <person name="Brown A."/>
            <person name="McAllister G."/>
            <person name="Perry A."/>
            <person name="Halpin A.L."/>
            <person name="Vavikolanu K."/>
            <person name="Ott S."/>
            <person name="Zhao X."/>
            <person name="Tallon L.J."/>
            <person name="Sadzewicz L."/>
            <person name="Aluvathingal J."/>
            <person name="Nadendla S."/>
            <person name="Voskania-kordi A."/>
            <person name="Simonyan V."/>
            <person name="Patel J."/>
            <person name="Shawar R.M."/>
        </authorList>
    </citation>
    <scope>NUCLEOTIDE SEQUENCE [LARGE SCALE GENOMIC DNA]</scope>
    <source>
        <strain evidence="1 2">AR_0356</strain>
    </source>
</reference>
<name>A0A2R3IZA9_9PSED</name>
<proteinExistence type="predicted"/>
<evidence type="ECO:0000313" key="1">
    <source>
        <dbReference type="EMBL" id="AVK07240.1"/>
    </source>
</evidence>
<gene>
    <name evidence="1" type="ORF">CSB93_3312</name>
</gene>
<keyword evidence="2" id="KW-1185">Reference proteome</keyword>
<sequence length="39" mass="4485">MRLPAWINAQLLLNFMDAARVGPKVRCSRPFREPLASMK</sequence>
<dbReference type="AlphaFoldDB" id="A0A2R3IZA9"/>
<dbReference type="EMBL" id="CP027169">
    <property type="protein sequence ID" value="AVK07240.1"/>
    <property type="molecule type" value="Genomic_DNA"/>
</dbReference>
<organism evidence="1 2">
    <name type="scientific">Pseudomonas paraeruginosa</name>
    <dbReference type="NCBI Taxonomy" id="2994495"/>
    <lineage>
        <taxon>Bacteria</taxon>
        <taxon>Pseudomonadati</taxon>
        <taxon>Pseudomonadota</taxon>
        <taxon>Gammaproteobacteria</taxon>
        <taxon>Pseudomonadales</taxon>
        <taxon>Pseudomonadaceae</taxon>
        <taxon>Pseudomonas</taxon>
    </lineage>
</organism>
<dbReference type="Proteomes" id="UP000238390">
    <property type="component" value="Chromosome"/>
</dbReference>
<accession>A0A2R3IZA9</accession>
<evidence type="ECO:0000313" key="2">
    <source>
        <dbReference type="Proteomes" id="UP000238390"/>
    </source>
</evidence>
<protein>
    <submittedName>
        <fullName evidence="1">Uncharacterized protein</fullName>
    </submittedName>
</protein>